<protein>
    <submittedName>
        <fullName evidence="2">TrmB family transcriptional regulator</fullName>
    </submittedName>
</protein>
<proteinExistence type="predicted"/>
<comment type="caution">
    <text evidence="2">The sequence shown here is derived from an EMBL/GenBank/DDBJ whole genome shotgun (WGS) entry which is preliminary data.</text>
</comment>
<dbReference type="Pfam" id="PF01978">
    <property type="entry name" value="TrmB"/>
    <property type="match status" value="1"/>
</dbReference>
<dbReference type="EMBL" id="AMPO01000001">
    <property type="protein sequence ID" value="EKF86754.1"/>
    <property type="molecule type" value="Genomic_DNA"/>
</dbReference>
<gene>
    <name evidence="2" type="ORF">A994_00670</name>
</gene>
<name>K2REG0_METFP</name>
<dbReference type="InterPro" id="IPR051797">
    <property type="entry name" value="TrmB-like"/>
</dbReference>
<feature type="domain" description="Transcription regulator TrmB N-terminal" evidence="1">
    <location>
        <begin position="12"/>
        <end position="79"/>
    </location>
</feature>
<dbReference type="AlphaFoldDB" id="K2REG0"/>
<evidence type="ECO:0000313" key="2">
    <source>
        <dbReference type="EMBL" id="EKF86754.1"/>
    </source>
</evidence>
<evidence type="ECO:0000259" key="1">
    <source>
        <dbReference type="Pfam" id="PF01978"/>
    </source>
</evidence>
<dbReference type="InterPro" id="IPR002831">
    <property type="entry name" value="Tscrpt_reg_TrmB_N"/>
</dbReference>
<dbReference type="InterPro" id="IPR036390">
    <property type="entry name" value="WH_DNA-bd_sf"/>
</dbReference>
<reference evidence="2 3" key="1">
    <citation type="journal article" date="2012" name="J. Bacteriol.">
        <title>Draft genome sequence of Methanobacterium formicicum DSM 3637, an archaebacterium isolated from the methane producer amoeba Pelomyxa palustris.</title>
        <authorList>
            <person name="Gutierrez G."/>
        </authorList>
    </citation>
    <scope>NUCLEOTIDE SEQUENCE [LARGE SCALE GENOMIC DNA]</scope>
    <source>
        <strain evidence="3">DSM 3637 / PP1</strain>
    </source>
</reference>
<dbReference type="SUPFAM" id="SSF46785">
    <property type="entry name" value="Winged helix' DNA-binding domain"/>
    <property type="match status" value="1"/>
</dbReference>
<dbReference type="PANTHER" id="PTHR34293:SF1">
    <property type="entry name" value="HTH-TYPE TRANSCRIPTIONAL REGULATOR TRMBL2"/>
    <property type="match status" value="1"/>
</dbReference>
<dbReference type="PATRIC" id="fig|1204725.3.peg.132"/>
<accession>K2REG0</accession>
<dbReference type="PANTHER" id="PTHR34293">
    <property type="entry name" value="HTH-TYPE TRANSCRIPTIONAL REGULATOR TRMBL2"/>
    <property type="match status" value="1"/>
</dbReference>
<dbReference type="OrthoDB" id="30795at2157"/>
<dbReference type="InterPro" id="IPR036388">
    <property type="entry name" value="WH-like_DNA-bd_sf"/>
</dbReference>
<sequence>MTEISNNLVESLKIMGLTEYEAKVYSVLVLFDRAEAKKIYEYLGMPKPSVYQSLKGLMDKGLVMLVSSKPAIYRAVSPKIAIKHLSEVHENAEKTALSELEYLEENVVETENPNIIWTLFGENNVEHSLEELIRKAHTSMKLILPSNYLNYLDFVSDPDLEIQLMFFGDDISLNRLDLKNIAVHNGYKLDISDFGSLSEYFEKKNTLPSEQYSEFTLVLIDDEEMMYVPAFPENTKSGVTSKNPYLINMVNLIFGAVWEHTPEMKINKI</sequence>
<evidence type="ECO:0000313" key="3">
    <source>
        <dbReference type="Proteomes" id="UP000007360"/>
    </source>
</evidence>
<organism evidence="2 3">
    <name type="scientific">Methanobacterium formicicum (strain DSM 3637 / PP1)</name>
    <dbReference type="NCBI Taxonomy" id="1204725"/>
    <lineage>
        <taxon>Archaea</taxon>
        <taxon>Methanobacteriati</taxon>
        <taxon>Methanobacteriota</taxon>
        <taxon>Methanomada group</taxon>
        <taxon>Methanobacteria</taxon>
        <taxon>Methanobacteriales</taxon>
        <taxon>Methanobacteriaceae</taxon>
        <taxon>Methanobacterium</taxon>
    </lineage>
</organism>
<dbReference type="Proteomes" id="UP000007360">
    <property type="component" value="Unassembled WGS sequence"/>
</dbReference>
<keyword evidence="3" id="KW-1185">Reference proteome</keyword>
<dbReference type="RefSeq" id="WP_004029312.1">
    <property type="nucleotide sequence ID" value="NZ_AMPO01000001.1"/>
</dbReference>
<dbReference type="Gene3D" id="1.10.10.10">
    <property type="entry name" value="Winged helix-like DNA-binding domain superfamily/Winged helix DNA-binding domain"/>
    <property type="match status" value="1"/>
</dbReference>